<proteinExistence type="predicted"/>
<dbReference type="PANTHER" id="PTHR33542:SF5">
    <property type="entry name" value="FERROCHELATASE CHE1"/>
    <property type="match status" value="1"/>
</dbReference>
<dbReference type="Pfam" id="PF01903">
    <property type="entry name" value="CbiX"/>
    <property type="match status" value="2"/>
</dbReference>
<sequence length="301" mass="31709">MPYRRGALLARAQGLDRRRPRADRAGFVSAPQDPVLLLCAHGSTSRSAQIATEEITASVAQALPGIDVILTWVDVQEPDVVDRCEEFADRPVVIVPLLLSAGFHVHQDLARAVAGRSHHVVTGALGPDRSLSELMARRIAHAEARTTAVRRPEAAPALHEALVASSAETAAPAIVLVAAGSSDDRAVQDVRRQAADLAELTGRDVRTGFVSAVEPSAHDAVAGAWRDGARDVTTVSFHVAPGVFHADAVRAAQTAAEGLPATSARAGGRVTEPLLVDGTEVPPELVDVVLKRWEEGKALLP</sequence>
<dbReference type="CDD" id="cd03416">
    <property type="entry name" value="CbiX_SirB_N"/>
    <property type="match status" value="1"/>
</dbReference>
<evidence type="ECO:0000256" key="1">
    <source>
        <dbReference type="ARBA" id="ARBA00022723"/>
    </source>
</evidence>
<dbReference type="SUPFAM" id="SSF53800">
    <property type="entry name" value="Chelatase"/>
    <property type="match status" value="2"/>
</dbReference>
<comment type="caution">
    <text evidence="3">The sequence shown here is derived from an EMBL/GenBank/DDBJ whole genome shotgun (WGS) entry which is preliminary data.</text>
</comment>
<evidence type="ECO:0000256" key="2">
    <source>
        <dbReference type="ARBA" id="ARBA00023239"/>
    </source>
</evidence>
<name>A0A5J5KY55_9MICC</name>
<dbReference type="Gene3D" id="3.40.50.1400">
    <property type="match status" value="2"/>
</dbReference>
<evidence type="ECO:0000313" key="3">
    <source>
        <dbReference type="EMBL" id="KAA9393756.1"/>
    </source>
</evidence>
<keyword evidence="1" id="KW-0479">Metal-binding</keyword>
<dbReference type="InterPro" id="IPR050963">
    <property type="entry name" value="Sirohydro_Cobaltochel/CbiX"/>
</dbReference>
<dbReference type="InterPro" id="IPR002762">
    <property type="entry name" value="CbiX-like"/>
</dbReference>
<accession>A0A5J5KY55</accession>
<reference evidence="3 4" key="1">
    <citation type="submission" date="2019-05" db="EMBL/GenBank/DDBJ databases">
        <title>Kocuria coralli sp. nov., a novel actinobacterium isolated from coral reef seawater.</title>
        <authorList>
            <person name="Li J."/>
        </authorList>
    </citation>
    <scope>NUCLEOTIDE SEQUENCE [LARGE SCALE GENOMIC DNA]</scope>
    <source>
        <strain evidence="3 4">SCSIO 13007</strain>
    </source>
</reference>
<dbReference type="Proteomes" id="UP000325957">
    <property type="component" value="Unassembled WGS sequence"/>
</dbReference>
<keyword evidence="2" id="KW-0456">Lyase</keyword>
<dbReference type="GO" id="GO:0016829">
    <property type="term" value="F:lyase activity"/>
    <property type="evidence" value="ECO:0007669"/>
    <property type="project" value="UniProtKB-KW"/>
</dbReference>
<dbReference type="OrthoDB" id="7345302at2"/>
<keyword evidence="4" id="KW-1185">Reference proteome</keyword>
<gene>
    <name evidence="3" type="ORF">FCK90_10025</name>
</gene>
<protein>
    <submittedName>
        <fullName evidence="3">Cobalamin biosynthesis protein CbiX</fullName>
    </submittedName>
</protein>
<dbReference type="PANTHER" id="PTHR33542">
    <property type="entry name" value="SIROHYDROCHLORIN FERROCHELATASE, CHLOROPLASTIC"/>
    <property type="match status" value="1"/>
</dbReference>
<evidence type="ECO:0000313" key="4">
    <source>
        <dbReference type="Proteomes" id="UP000325957"/>
    </source>
</evidence>
<dbReference type="EMBL" id="SZWF01000014">
    <property type="protein sequence ID" value="KAA9393756.1"/>
    <property type="molecule type" value="Genomic_DNA"/>
</dbReference>
<dbReference type="AlphaFoldDB" id="A0A5J5KY55"/>
<organism evidence="3 4">
    <name type="scientific">Kocuria coralli</name>
    <dbReference type="NCBI Taxonomy" id="1461025"/>
    <lineage>
        <taxon>Bacteria</taxon>
        <taxon>Bacillati</taxon>
        <taxon>Actinomycetota</taxon>
        <taxon>Actinomycetes</taxon>
        <taxon>Micrococcales</taxon>
        <taxon>Micrococcaceae</taxon>
        <taxon>Kocuria</taxon>
    </lineage>
</organism>
<dbReference type="GO" id="GO:0046872">
    <property type="term" value="F:metal ion binding"/>
    <property type="evidence" value="ECO:0007669"/>
    <property type="project" value="UniProtKB-KW"/>
</dbReference>